<evidence type="ECO:0000256" key="4">
    <source>
        <dbReference type="ARBA" id="ARBA00012729"/>
    </source>
</evidence>
<keyword evidence="12" id="KW-1015">Disulfide bond</keyword>
<dbReference type="GeneID" id="29981046"/>
<sequence>MFWNNCLLVALVAIAGVTAEKNQTLYKPLYEKYSKSTPKFQNVSQSNVNPLFLARKGYPAGHNSQSDNAHHPHALIKRQSGGNGLPTGLCAPGTPCVNGACCGKTGQCGYSPNECGAGNCLSNCDAKAECGQYAPSSSATCPINVCCSKYGFCGTIDEFCGDGCQDGFGGCGSVQEPSCGGNSIQRKIGYYESWSATLKCNSRLPGDLDLTGFTHMNFAFAYFHPTTFEMMAMNAGDPALYSKFTDLKTTYPGIKTWISVGGWSFNDATNSPNTQTAFSDMASTAGNRAKWIKSLTNFMQTYGFDGVDIDWEYPGAPDRGGVPADTQNFVALLKDMRASWGSKYGISATIPSSYWYMRWFDLKGMEDYLDWFNFMSYDIHGVWDSTSKFSGPHILPHTNLTEIKLGLDLLWRNGIDPAYVTLGLGWYGRSFTLSDPSCSTPNGVCQFSSGGNPGPCSNSAGTLSNAEIFQVLAQSGAKSSFDATAAVKWITWDTNQWISYDDGQTMKLKIDAANKLCLGGIMIWSVDQDDTKGTSTSDLLGLGTANGVTSEKALELKKNQRDAISQATNMNSCYWTFCGDSCASGYFAETSANGQVNGVSSNTVCKNGQVETLCCASGTNMGTCEWEGWNGVGLACSGGGCLGSGSTAIAFNTNNYAKQAAVALLFDQTCHGGFQSYCCSGFKASPKGSVSSLDLIGLNGKETHPGLNVGKLTGLTVACTAAATAAGTAAGAAAAIFTFGIAFEPVFAATFAAVFAACEIKAKQASVLQAVGVVAGQRTGGRGQTNPKPRPPPNLPNIPPKIPPKIPGVFGQWTKTSYDPKKTNDCQVTYTCKYGRGFDEICDNQSWGIDKANGGRTIYHYDARGADSEYAKNQWASTYRKSWYRTMAQAGNPARCQVDEFPMGSLWEGRAPFGNQVCRLVNGVANRNQGTDFQQWLSAIWKPCSSLRSSYGKPDPPITWEFSHTPGDPRLVANSVFPHFIQKYGFDSQTVNSLCWATYQYPDLNGQQRIRTASDQGFRVLPNDPLYRSYGWASQQYSTNPNNAQTLPVDIASAQWQKRTNARAALENLIPVQFADSEEIPYAIPCGECSLIIDHENEIVYDQRPPADVPLTQVAGETPTPTAGYNKPETGNTVDKGPAETGSASQPNF</sequence>
<dbReference type="InterPro" id="IPR036861">
    <property type="entry name" value="Endochitinase-like_sf"/>
</dbReference>
<evidence type="ECO:0000256" key="2">
    <source>
        <dbReference type="ARBA" id="ARBA00004613"/>
    </source>
</evidence>
<dbReference type="STRING" id="398673.A0A2P4ZMD8"/>
<feature type="domain" description="Chitin-binding type-1" evidence="16">
    <location>
        <begin position="127"/>
        <end position="173"/>
    </location>
</feature>
<name>A0A2P4ZMD8_9HYPO</name>
<organism evidence="18 19">
    <name type="scientific">Trichoderma gamsii</name>
    <dbReference type="NCBI Taxonomy" id="398673"/>
    <lineage>
        <taxon>Eukaryota</taxon>
        <taxon>Fungi</taxon>
        <taxon>Dikarya</taxon>
        <taxon>Ascomycota</taxon>
        <taxon>Pezizomycotina</taxon>
        <taxon>Sordariomycetes</taxon>
        <taxon>Hypocreomycetidae</taxon>
        <taxon>Hypocreales</taxon>
        <taxon>Hypocreaceae</taxon>
        <taxon>Trichoderma</taxon>
    </lineage>
</organism>
<keyword evidence="6 12" id="KW-0147">Chitin-binding</keyword>
<evidence type="ECO:0000256" key="14">
    <source>
        <dbReference type="SAM" id="MobiDB-lite"/>
    </source>
</evidence>
<dbReference type="InterPro" id="IPR018371">
    <property type="entry name" value="Chitin-binding_1_CS"/>
</dbReference>
<proteinExistence type="inferred from homology"/>
<dbReference type="GO" id="GO:0005576">
    <property type="term" value="C:extracellular region"/>
    <property type="evidence" value="ECO:0007669"/>
    <property type="project" value="UniProtKB-SubCell"/>
</dbReference>
<keyword evidence="11" id="KW-0624">Polysaccharide degradation</keyword>
<dbReference type="PANTHER" id="PTHR11177">
    <property type="entry name" value="CHITINASE"/>
    <property type="match status" value="1"/>
</dbReference>
<evidence type="ECO:0000256" key="3">
    <source>
        <dbReference type="ARBA" id="ARBA00008682"/>
    </source>
</evidence>
<dbReference type="GO" id="GO:0006032">
    <property type="term" value="P:chitin catabolic process"/>
    <property type="evidence" value="ECO:0007669"/>
    <property type="project" value="UniProtKB-KW"/>
</dbReference>
<dbReference type="PROSITE" id="PS01095">
    <property type="entry name" value="GH18_1"/>
    <property type="match status" value="1"/>
</dbReference>
<protein>
    <recommendedName>
        <fullName evidence="4">chitinase</fullName>
        <ecNumber evidence="4">3.2.1.14</ecNumber>
    </recommendedName>
</protein>
<dbReference type="PANTHER" id="PTHR11177:SF333">
    <property type="entry name" value="CHITINASE"/>
    <property type="match status" value="1"/>
</dbReference>
<feature type="disulfide bond" evidence="12">
    <location>
        <begin position="146"/>
        <end position="160"/>
    </location>
</feature>
<comment type="subcellular location">
    <subcellularLocation>
        <location evidence="2">Secreted</location>
    </subcellularLocation>
</comment>
<comment type="caution">
    <text evidence="12">Lacks conserved residue(s) required for the propagation of feature annotation.</text>
</comment>
<evidence type="ECO:0000256" key="13">
    <source>
        <dbReference type="RuleBase" id="RU000489"/>
    </source>
</evidence>
<evidence type="ECO:0000256" key="7">
    <source>
        <dbReference type="ARBA" id="ARBA00022801"/>
    </source>
</evidence>
<evidence type="ECO:0000259" key="17">
    <source>
        <dbReference type="PROSITE" id="PS51910"/>
    </source>
</evidence>
<dbReference type="Gene3D" id="3.10.50.10">
    <property type="match status" value="1"/>
</dbReference>
<keyword evidence="7 13" id="KW-0378">Hydrolase</keyword>
<dbReference type="SMART" id="SM00636">
    <property type="entry name" value="Glyco_18"/>
    <property type="match status" value="1"/>
</dbReference>
<dbReference type="Gene3D" id="3.20.20.80">
    <property type="entry name" value="Glycosidases"/>
    <property type="match status" value="1"/>
</dbReference>
<dbReference type="InterPro" id="IPR011583">
    <property type="entry name" value="Chitinase_II/V-like_cat"/>
</dbReference>
<dbReference type="SUPFAM" id="SSF54556">
    <property type="entry name" value="Chitinase insertion domain"/>
    <property type="match status" value="1"/>
</dbReference>
<evidence type="ECO:0000256" key="5">
    <source>
        <dbReference type="ARBA" id="ARBA00022525"/>
    </source>
</evidence>
<dbReference type="InterPro" id="IPR029070">
    <property type="entry name" value="Chitinase_insertion_sf"/>
</dbReference>
<evidence type="ECO:0000256" key="10">
    <source>
        <dbReference type="ARBA" id="ARBA00023295"/>
    </source>
</evidence>
<dbReference type="Pfam" id="PF00704">
    <property type="entry name" value="Glyco_hydro_18"/>
    <property type="match status" value="1"/>
</dbReference>
<comment type="caution">
    <text evidence="18">The sequence shown here is derived from an EMBL/GenBank/DDBJ whole genome shotgun (WGS) entry which is preliminary data.</text>
</comment>
<dbReference type="RefSeq" id="XP_018665795.1">
    <property type="nucleotide sequence ID" value="XM_018800963.1"/>
</dbReference>
<evidence type="ECO:0000256" key="8">
    <source>
        <dbReference type="ARBA" id="ARBA00023024"/>
    </source>
</evidence>
<evidence type="ECO:0000313" key="18">
    <source>
        <dbReference type="EMBL" id="PON25457.1"/>
    </source>
</evidence>
<dbReference type="EMBL" id="JPDN02000018">
    <property type="protein sequence ID" value="PON25457.1"/>
    <property type="molecule type" value="Genomic_DNA"/>
</dbReference>
<keyword evidence="8" id="KW-0146">Chitin degradation</keyword>
<evidence type="ECO:0000256" key="12">
    <source>
        <dbReference type="PROSITE-ProRule" id="PRU00261"/>
    </source>
</evidence>
<dbReference type="PROSITE" id="PS00026">
    <property type="entry name" value="CHIT_BIND_I_1"/>
    <property type="match status" value="1"/>
</dbReference>
<dbReference type="AlphaFoldDB" id="A0A2P4ZMD8"/>
<comment type="catalytic activity">
    <reaction evidence="1">
        <text>Random endo-hydrolysis of N-acetyl-beta-D-glucosaminide (1-&gt;4)-beta-linkages in chitin and chitodextrins.</text>
        <dbReference type="EC" id="3.2.1.14"/>
    </reaction>
</comment>
<feature type="chain" id="PRO_5015114564" description="chitinase" evidence="15">
    <location>
        <begin position="20"/>
        <end position="1149"/>
    </location>
</feature>
<dbReference type="SMART" id="SM00270">
    <property type="entry name" value="ChtBD1"/>
    <property type="match status" value="2"/>
</dbReference>
<feature type="region of interest" description="Disordered" evidence="14">
    <location>
        <begin position="777"/>
        <end position="802"/>
    </location>
</feature>
<dbReference type="Pfam" id="PF00187">
    <property type="entry name" value="Chitin_bind_1"/>
    <property type="match status" value="1"/>
</dbReference>
<dbReference type="CDD" id="cd00035">
    <property type="entry name" value="ChtBD1"/>
    <property type="match status" value="1"/>
</dbReference>
<dbReference type="PROSITE" id="PS51910">
    <property type="entry name" value="GH18_2"/>
    <property type="match status" value="1"/>
</dbReference>
<dbReference type="PROSITE" id="PS50941">
    <property type="entry name" value="CHIT_BIND_I_2"/>
    <property type="match status" value="1"/>
</dbReference>
<reference evidence="18 19" key="1">
    <citation type="journal article" date="2016" name="Genome Announc.">
        <title>Draft Whole-Genome Sequence of Trichoderma gamsii T6085, a Promising Biocontrol Agent of Fusarium Head Blight on Wheat.</title>
        <authorList>
            <person name="Baroncelli R."/>
            <person name="Zapparata A."/>
            <person name="Piaggeschi G."/>
            <person name="Sarrocco S."/>
            <person name="Vannacci G."/>
        </authorList>
    </citation>
    <scope>NUCLEOTIDE SEQUENCE [LARGE SCALE GENOMIC DNA]</scope>
    <source>
        <strain evidence="18 19">T6085</strain>
    </source>
</reference>
<evidence type="ECO:0000313" key="19">
    <source>
        <dbReference type="Proteomes" id="UP000054821"/>
    </source>
</evidence>
<dbReference type="InterPro" id="IPR001223">
    <property type="entry name" value="Glyco_hydro18_cat"/>
</dbReference>
<dbReference type="Gene3D" id="3.30.60.10">
    <property type="entry name" value="Endochitinase-like"/>
    <property type="match status" value="1"/>
</dbReference>
<dbReference type="EC" id="3.2.1.14" evidence="4"/>
<keyword evidence="15" id="KW-0732">Signal</keyword>
<evidence type="ECO:0000256" key="6">
    <source>
        <dbReference type="ARBA" id="ARBA00022669"/>
    </source>
</evidence>
<feature type="disulfide bond" evidence="12">
    <location>
        <begin position="141"/>
        <end position="153"/>
    </location>
</feature>
<dbReference type="InterPro" id="IPR001002">
    <property type="entry name" value="Chitin-bd_1"/>
</dbReference>
<keyword evidence="19" id="KW-1185">Reference proteome</keyword>
<evidence type="ECO:0000259" key="16">
    <source>
        <dbReference type="PROSITE" id="PS50941"/>
    </source>
</evidence>
<feature type="region of interest" description="Disordered" evidence="14">
    <location>
        <begin position="1107"/>
        <end position="1149"/>
    </location>
</feature>
<keyword evidence="10 13" id="KW-0326">Glycosidase</keyword>
<feature type="compositionally biased region" description="Polar residues" evidence="14">
    <location>
        <begin position="1119"/>
        <end position="1133"/>
    </location>
</feature>
<comment type="similarity">
    <text evidence="3">Belongs to the glycosyl hydrolase 18 family. Chitinase class V subfamily.</text>
</comment>
<dbReference type="GO" id="GO:0008061">
    <property type="term" value="F:chitin binding"/>
    <property type="evidence" value="ECO:0007669"/>
    <property type="project" value="UniProtKB-UniRule"/>
</dbReference>
<dbReference type="GO" id="GO:0000272">
    <property type="term" value="P:polysaccharide catabolic process"/>
    <property type="evidence" value="ECO:0007669"/>
    <property type="project" value="UniProtKB-KW"/>
</dbReference>
<evidence type="ECO:0000256" key="11">
    <source>
        <dbReference type="ARBA" id="ARBA00023326"/>
    </source>
</evidence>
<dbReference type="InterPro" id="IPR050314">
    <property type="entry name" value="Glycosyl_Hydrlase_18"/>
</dbReference>
<keyword evidence="5" id="KW-0964">Secreted</keyword>
<feature type="domain" description="GH18" evidence="17">
    <location>
        <begin position="185"/>
        <end position="543"/>
    </location>
</feature>
<feature type="compositionally biased region" description="Pro residues" evidence="14">
    <location>
        <begin position="788"/>
        <end position="802"/>
    </location>
</feature>
<evidence type="ECO:0000256" key="9">
    <source>
        <dbReference type="ARBA" id="ARBA00023277"/>
    </source>
</evidence>
<keyword evidence="9" id="KW-0119">Carbohydrate metabolism</keyword>
<dbReference type="SUPFAM" id="SSF51445">
    <property type="entry name" value="(Trans)glycosidases"/>
    <property type="match status" value="1"/>
</dbReference>
<dbReference type="InterPro" id="IPR017853">
    <property type="entry name" value="GH"/>
</dbReference>
<accession>A0A2P4ZMD8</accession>
<dbReference type="Proteomes" id="UP000054821">
    <property type="component" value="Unassembled WGS sequence"/>
</dbReference>
<evidence type="ECO:0000256" key="15">
    <source>
        <dbReference type="SAM" id="SignalP"/>
    </source>
</evidence>
<dbReference type="GO" id="GO:0008843">
    <property type="term" value="F:endochitinase activity"/>
    <property type="evidence" value="ECO:0007669"/>
    <property type="project" value="UniProtKB-EC"/>
</dbReference>
<dbReference type="SUPFAM" id="SSF57016">
    <property type="entry name" value="Plant lectins/antimicrobial peptides"/>
    <property type="match status" value="1"/>
</dbReference>
<gene>
    <name evidence="18" type="ORF">TGAM01_v205751</name>
</gene>
<evidence type="ECO:0000256" key="1">
    <source>
        <dbReference type="ARBA" id="ARBA00000822"/>
    </source>
</evidence>
<dbReference type="InterPro" id="IPR001579">
    <property type="entry name" value="Glyco_hydro_18_chit_AS"/>
</dbReference>
<feature type="signal peptide" evidence="15">
    <location>
        <begin position="1"/>
        <end position="19"/>
    </location>
</feature>